<dbReference type="Proteomes" id="UP000019109">
    <property type="component" value="Unassembled WGS sequence"/>
</dbReference>
<reference evidence="4" key="1">
    <citation type="journal article" date="2014" name="Genome Announc.">
        <title>Draft Genome Sequence of Clostridium straminisolvens Strain JCM 21531T, Isolated from a Cellulose-Degrading Bacterial Community.</title>
        <authorList>
            <person name="Yuki M."/>
            <person name="Oshima K."/>
            <person name="Suda W."/>
            <person name="Sakamoto M."/>
            <person name="Kitamura K."/>
            <person name="Iida T."/>
            <person name="Hattori M."/>
            <person name="Ohkuma M."/>
        </authorList>
    </citation>
    <scope>NUCLEOTIDE SEQUENCE [LARGE SCALE GENOMIC DNA]</scope>
    <source>
        <strain evidence="4">JCM 21531</strain>
    </source>
</reference>
<comment type="caution">
    <text evidence="4">The sequence shown here is derived from an EMBL/GenBank/DDBJ whole genome shotgun (WGS) entry which is preliminary data.</text>
</comment>
<keyword evidence="1" id="KW-0175">Coiled coil</keyword>
<dbReference type="STRING" id="1294263.JCM21531_3667"/>
<keyword evidence="5" id="KW-1185">Reference proteome</keyword>
<dbReference type="RefSeq" id="WP_243467681.1">
    <property type="nucleotide sequence ID" value="NZ_BAVR01000055.1"/>
</dbReference>
<evidence type="ECO:0000256" key="2">
    <source>
        <dbReference type="SAM" id="MobiDB-lite"/>
    </source>
</evidence>
<dbReference type="Pfam" id="PF25538">
    <property type="entry name" value="DUF7922"/>
    <property type="match status" value="1"/>
</dbReference>
<evidence type="ECO:0000259" key="3">
    <source>
        <dbReference type="Pfam" id="PF25538"/>
    </source>
</evidence>
<sequence length="239" mass="27270">MDNRFKYHRSFLIFTQEDSRNGEGGEPSGYLKIEIKDGKGRLSCQLSNLKESNEAVYKLYLINGDESNFKAVCSGAIPLRKGKGELDWKFNPGNIGGAGLDIADINIAAIILENNNEPYIDNILCPLAAYKNGKIEWRQKLRRFLNKQRAEEKQEAVEVEKEEEIQKTEEIQRTQEIQETEGTQKAGEMQTTEKIQSMEDISIKINPVKIDENEKIDENITSKYGSVIESIYKKVMSRL</sequence>
<gene>
    <name evidence="4" type="ORF">JCM21531_3667</name>
</gene>
<organism evidence="4 5">
    <name type="scientific">Acetivibrio straminisolvens JCM 21531</name>
    <dbReference type="NCBI Taxonomy" id="1294263"/>
    <lineage>
        <taxon>Bacteria</taxon>
        <taxon>Bacillati</taxon>
        <taxon>Bacillota</taxon>
        <taxon>Clostridia</taxon>
        <taxon>Eubacteriales</taxon>
        <taxon>Oscillospiraceae</taxon>
        <taxon>Acetivibrio</taxon>
    </lineage>
</organism>
<evidence type="ECO:0000313" key="4">
    <source>
        <dbReference type="EMBL" id="GAE90084.1"/>
    </source>
</evidence>
<feature type="coiled-coil region" evidence="1">
    <location>
        <begin position="142"/>
        <end position="169"/>
    </location>
</feature>
<proteinExistence type="predicted"/>
<dbReference type="AlphaFoldDB" id="W4VBF7"/>
<protein>
    <recommendedName>
        <fullName evidence="3">DUF7922 domain-containing protein</fullName>
    </recommendedName>
</protein>
<name>W4VBF7_9FIRM</name>
<dbReference type="EMBL" id="BAVR01000055">
    <property type="protein sequence ID" value="GAE90084.1"/>
    <property type="molecule type" value="Genomic_DNA"/>
</dbReference>
<feature type="region of interest" description="Disordered" evidence="2">
    <location>
        <begin position="170"/>
        <end position="194"/>
    </location>
</feature>
<feature type="domain" description="DUF7922" evidence="3">
    <location>
        <begin position="39"/>
        <end position="125"/>
    </location>
</feature>
<dbReference type="InterPro" id="IPR057682">
    <property type="entry name" value="DUF7922"/>
</dbReference>
<accession>W4VBF7</accession>
<evidence type="ECO:0000256" key="1">
    <source>
        <dbReference type="SAM" id="Coils"/>
    </source>
</evidence>
<evidence type="ECO:0000313" key="5">
    <source>
        <dbReference type="Proteomes" id="UP000019109"/>
    </source>
</evidence>